<dbReference type="EMBL" id="JABTCG010000003">
    <property type="protein sequence ID" value="MBD0851183.1"/>
    <property type="molecule type" value="Genomic_DNA"/>
</dbReference>
<keyword evidence="3 4" id="KW-0697">Rotamase</keyword>
<feature type="compositionally biased region" description="Acidic residues" evidence="5">
    <location>
        <begin position="292"/>
        <end position="305"/>
    </location>
</feature>
<protein>
    <recommendedName>
        <fullName evidence="2 4">peptidylprolyl isomerase</fullName>
        <ecNumber evidence="2 4">5.2.1.8</ecNumber>
    </recommendedName>
</protein>
<keyword evidence="4" id="KW-0413">Isomerase</keyword>
<dbReference type="Proteomes" id="UP000598350">
    <property type="component" value="Unassembled WGS sequence"/>
</dbReference>
<dbReference type="Gene3D" id="3.10.50.40">
    <property type="match status" value="1"/>
</dbReference>
<evidence type="ECO:0000256" key="3">
    <source>
        <dbReference type="ARBA" id="ARBA00023110"/>
    </source>
</evidence>
<evidence type="ECO:0000256" key="2">
    <source>
        <dbReference type="ARBA" id="ARBA00013194"/>
    </source>
</evidence>
<keyword evidence="8" id="KW-1185">Reference proteome</keyword>
<dbReference type="SUPFAM" id="SSF54534">
    <property type="entry name" value="FKBP-like"/>
    <property type="match status" value="1"/>
</dbReference>
<name>A0ABR7VBZ8_9FLAO</name>
<evidence type="ECO:0000256" key="4">
    <source>
        <dbReference type="PROSITE-ProRule" id="PRU00277"/>
    </source>
</evidence>
<dbReference type="InterPro" id="IPR046357">
    <property type="entry name" value="PPIase_dom_sf"/>
</dbReference>
<feature type="region of interest" description="Disordered" evidence="5">
    <location>
        <begin position="232"/>
        <end position="271"/>
    </location>
</feature>
<dbReference type="PROSITE" id="PS50059">
    <property type="entry name" value="FKBP_PPIASE"/>
    <property type="match status" value="1"/>
</dbReference>
<organism evidence="7 8">
    <name type="scientific">Maribacter arenosus</name>
    <dbReference type="NCBI Taxonomy" id="1854708"/>
    <lineage>
        <taxon>Bacteria</taxon>
        <taxon>Pseudomonadati</taxon>
        <taxon>Bacteroidota</taxon>
        <taxon>Flavobacteriia</taxon>
        <taxon>Flavobacteriales</taxon>
        <taxon>Flavobacteriaceae</taxon>
        <taxon>Maribacter</taxon>
    </lineage>
</organism>
<evidence type="ECO:0000259" key="6">
    <source>
        <dbReference type="PROSITE" id="PS50059"/>
    </source>
</evidence>
<feature type="domain" description="PPIase FKBP-type" evidence="6">
    <location>
        <begin position="129"/>
        <end position="227"/>
    </location>
</feature>
<dbReference type="InterPro" id="IPR001179">
    <property type="entry name" value="PPIase_FKBP_dom"/>
</dbReference>
<evidence type="ECO:0000256" key="5">
    <source>
        <dbReference type="SAM" id="MobiDB-lite"/>
    </source>
</evidence>
<feature type="region of interest" description="Disordered" evidence="5">
    <location>
        <begin position="283"/>
        <end position="305"/>
    </location>
</feature>
<evidence type="ECO:0000313" key="8">
    <source>
        <dbReference type="Proteomes" id="UP000598350"/>
    </source>
</evidence>
<evidence type="ECO:0000256" key="1">
    <source>
        <dbReference type="ARBA" id="ARBA00000971"/>
    </source>
</evidence>
<dbReference type="RefSeq" id="WP_188314298.1">
    <property type="nucleotide sequence ID" value="NZ_JABTCG010000003.1"/>
</dbReference>
<reference evidence="7 8" key="1">
    <citation type="submission" date="2020-05" db="EMBL/GenBank/DDBJ databases">
        <title>The draft genome sequence of Maribacter arenosus CAU 1321.</title>
        <authorList>
            <person name="Mu L."/>
        </authorList>
    </citation>
    <scope>NUCLEOTIDE SEQUENCE [LARGE SCALE GENOMIC DNA]</scope>
    <source>
        <strain evidence="7 8">CAU 1321</strain>
    </source>
</reference>
<comment type="caution">
    <text evidence="7">The sequence shown here is derived from an EMBL/GenBank/DDBJ whole genome shotgun (WGS) entry which is preliminary data.</text>
</comment>
<dbReference type="EC" id="5.2.1.8" evidence="2 4"/>
<accession>A0ABR7VBZ8</accession>
<gene>
    <name evidence="7" type="ORF">HPE63_10925</name>
</gene>
<dbReference type="SUPFAM" id="SSF103647">
    <property type="entry name" value="TSP type-3 repeat"/>
    <property type="match status" value="1"/>
</dbReference>
<sequence length="305" mass="33388">MKNSVVVLLVLFVVWSCKKDDEEETIVVASRTLSEVAVENDADIREYLETHFYNYEEFAANPEGFDYTITLDTIAGDNADKTPLIDQVESLKINVSSVNFSLSTDEEDIEHTLYYLVARQGIGTSPSVADSTYLNYEGLRLNGKVFDAQTGSPVWFDLVNSISGFKNGMSLFKAGGEVVENEDGTFEVLDTGVGIIIMPSGLGYFSSSTPGASYAPLIFKIDLLRVEESDHDQDGVPSILEDLDGDKNVGNDNTDGDNFPNYFDPDDDGDGIATITEISDEDGNIIIPYPDTDNDGTPDYLDPDN</sequence>
<comment type="catalytic activity">
    <reaction evidence="1 4">
        <text>[protein]-peptidylproline (omega=180) = [protein]-peptidylproline (omega=0)</text>
        <dbReference type="Rhea" id="RHEA:16237"/>
        <dbReference type="Rhea" id="RHEA-COMP:10747"/>
        <dbReference type="Rhea" id="RHEA-COMP:10748"/>
        <dbReference type="ChEBI" id="CHEBI:83833"/>
        <dbReference type="ChEBI" id="CHEBI:83834"/>
        <dbReference type="EC" id="5.2.1.8"/>
    </reaction>
</comment>
<proteinExistence type="predicted"/>
<dbReference type="InterPro" id="IPR028974">
    <property type="entry name" value="TSP_type-3_rpt"/>
</dbReference>
<evidence type="ECO:0000313" key="7">
    <source>
        <dbReference type="EMBL" id="MBD0851183.1"/>
    </source>
</evidence>